<dbReference type="InterPro" id="IPR000595">
    <property type="entry name" value="cNMP-bd_dom"/>
</dbReference>
<evidence type="ECO:0000256" key="4">
    <source>
        <dbReference type="ARBA" id="ARBA00022490"/>
    </source>
</evidence>
<dbReference type="PRINTS" id="PR00103">
    <property type="entry name" value="CAMPKINASE"/>
</dbReference>
<name>A0A250WPY2_9CHLO</name>
<dbReference type="InterPro" id="IPR000719">
    <property type="entry name" value="Prot_kinase_dom"/>
</dbReference>
<proteinExistence type="inferred from homology"/>
<dbReference type="SMART" id="SM00220">
    <property type="entry name" value="S_TKc"/>
    <property type="match status" value="1"/>
</dbReference>
<evidence type="ECO:0000256" key="3">
    <source>
        <dbReference type="ARBA" id="ARBA00012428"/>
    </source>
</evidence>
<evidence type="ECO:0000256" key="15">
    <source>
        <dbReference type="PROSITE-ProRule" id="PRU10141"/>
    </source>
</evidence>
<dbReference type="PROSITE" id="PS00888">
    <property type="entry name" value="CNMP_BINDING_1"/>
    <property type="match status" value="2"/>
</dbReference>
<evidence type="ECO:0000256" key="11">
    <source>
        <dbReference type="ARBA" id="ARBA00022842"/>
    </source>
</evidence>
<dbReference type="Gene3D" id="2.60.120.10">
    <property type="entry name" value="Jelly Rolls"/>
    <property type="match status" value="4"/>
</dbReference>
<keyword evidence="8 15" id="KW-0547">Nucleotide-binding</keyword>
<evidence type="ECO:0000313" key="19">
    <source>
        <dbReference type="EMBL" id="GAX72756.1"/>
    </source>
</evidence>
<dbReference type="SMART" id="SM00100">
    <property type="entry name" value="cNMP"/>
    <property type="match status" value="4"/>
</dbReference>
<dbReference type="STRING" id="1157962.A0A250WPY2"/>
<keyword evidence="7" id="KW-0479">Metal-binding</keyword>
<dbReference type="PROSITE" id="PS00107">
    <property type="entry name" value="PROTEIN_KINASE_ATP"/>
    <property type="match status" value="1"/>
</dbReference>
<keyword evidence="5" id="KW-0723">Serine/threonine-protein kinase</keyword>
<evidence type="ECO:0000256" key="14">
    <source>
        <dbReference type="ARBA" id="ARBA00047462"/>
    </source>
</evidence>
<feature type="binding site" evidence="15">
    <location>
        <position position="668"/>
    </location>
    <ligand>
        <name>ATP</name>
        <dbReference type="ChEBI" id="CHEBI:30616"/>
    </ligand>
</feature>
<dbReference type="EMBL" id="BEGY01000001">
    <property type="protein sequence ID" value="GAX72756.1"/>
    <property type="molecule type" value="Genomic_DNA"/>
</dbReference>
<dbReference type="GO" id="GO:0004692">
    <property type="term" value="F:cGMP-dependent protein kinase activity"/>
    <property type="evidence" value="ECO:0007669"/>
    <property type="project" value="UniProtKB-EC"/>
</dbReference>
<comment type="cofactor">
    <cofactor evidence="1">
        <name>Mg(2+)</name>
        <dbReference type="ChEBI" id="CHEBI:18420"/>
    </cofactor>
</comment>
<comment type="similarity">
    <text evidence="2">Belongs to the protein kinase superfamily. AGC Ser/Thr protein kinase family. cGMP subfamily.</text>
</comment>
<organism evidence="19 20">
    <name type="scientific">Chlamydomonas eustigma</name>
    <dbReference type="NCBI Taxonomy" id="1157962"/>
    <lineage>
        <taxon>Eukaryota</taxon>
        <taxon>Viridiplantae</taxon>
        <taxon>Chlorophyta</taxon>
        <taxon>core chlorophytes</taxon>
        <taxon>Chlorophyceae</taxon>
        <taxon>CS clade</taxon>
        <taxon>Chlamydomonadales</taxon>
        <taxon>Chlamydomonadaceae</taxon>
        <taxon>Chlamydomonas</taxon>
    </lineage>
</organism>
<dbReference type="InterPro" id="IPR000961">
    <property type="entry name" value="AGC-kinase_C"/>
</dbReference>
<keyword evidence="10 15" id="KW-0067">ATP-binding</keyword>
<dbReference type="PROSITE" id="PS51285">
    <property type="entry name" value="AGC_KINASE_CTER"/>
    <property type="match status" value="1"/>
</dbReference>
<evidence type="ECO:0000259" key="18">
    <source>
        <dbReference type="PROSITE" id="PS51285"/>
    </source>
</evidence>
<accession>A0A250WPY2</accession>
<evidence type="ECO:0000256" key="8">
    <source>
        <dbReference type="ARBA" id="ARBA00022741"/>
    </source>
</evidence>
<keyword evidence="20" id="KW-1185">Reference proteome</keyword>
<dbReference type="SUPFAM" id="SSF51206">
    <property type="entry name" value="cAMP-binding domain-like"/>
    <property type="match status" value="4"/>
</dbReference>
<dbReference type="PANTHER" id="PTHR24353:SF37">
    <property type="entry name" value="CAMP-DEPENDENT PROTEIN KINASE CATALYTIC SUBUNIT PRKX"/>
    <property type="match status" value="1"/>
</dbReference>
<evidence type="ECO:0000256" key="2">
    <source>
        <dbReference type="ARBA" id="ARBA00006352"/>
    </source>
</evidence>
<feature type="domain" description="Cyclic nucleotide-binding" evidence="17">
    <location>
        <begin position="322"/>
        <end position="438"/>
    </location>
</feature>
<comment type="caution">
    <text evidence="19">The sequence shown here is derived from an EMBL/GenBank/DDBJ whole genome shotgun (WGS) entry which is preliminary data.</text>
</comment>
<dbReference type="Gene3D" id="1.10.510.10">
    <property type="entry name" value="Transferase(Phosphotransferase) domain 1"/>
    <property type="match status" value="1"/>
</dbReference>
<dbReference type="CDD" id="cd00038">
    <property type="entry name" value="CAP_ED"/>
    <property type="match status" value="4"/>
</dbReference>
<evidence type="ECO:0000256" key="5">
    <source>
        <dbReference type="ARBA" id="ARBA00022527"/>
    </source>
</evidence>
<evidence type="ECO:0000256" key="10">
    <source>
        <dbReference type="ARBA" id="ARBA00022840"/>
    </source>
</evidence>
<dbReference type="GO" id="GO:0005524">
    <property type="term" value="F:ATP binding"/>
    <property type="evidence" value="ECO:0007669"/>
    <property type="project" value="UniProtKB-UniRule"/>
</dbReference>
<evidence type="ECO:0000259" key="16">
    <source>
        <dbReference type="PROSITE" id="PS50011"/>
    </source>
</evidence>
<keyword evidence="9" id="KW-0418">Kinase</keyword>
<evidence type="ECO:0000256" key="7">
    <source>
        <dbReference type="ARBA" id="ARBA00022723"/>
    </source>
</evidence>
<keyword evidence="4" id="KW-0963">Cytoplasm</keyword>
<dbReference type="SUPFAM" id="SSF56112">
    <property type="entry name" value="Protein kinase-like (PK-like)"/>
    <property type="match status" value="1"/>
</dbReference>
<comment type="catalytic activity">
    <reaction evidence="13">
        <text>L-threonyl-[protein] + ATP = O-phospho-L-threonyl-[protein] + ADP + H(+)</text>
        <dbReference type="Rhea" id="RHEA:46608"/>
        <dbReference type="Rhea" id="RHEA-COMP:11060"/>
        <dbReference type="Rhea" id="RHEA-COMP:11605"/>
        <dbReference type="ChEBI" id="CHEBI:15378"/>
        <dbReference type="ChEBI" id="CHEBI:30013"/>
        <dbReference type="ChEBI" id="CHEBI:30616"/>
        <dbReference type="ChEBI" id="CHEBI:61977"/>
        <dbReference type="ChEBI" id="CHEBI:456216"/>
        <dbReference type="EC" id="2.7.11.12"/>
    </reaction>
</comment>
<dbReference type="Gene3D" id="3.30.200.20">
    <property type="entry name" value="Phosphorylase Kinase, domain 1"/>
    <property type="match status" value="1"/>
</dbReference>
<evidence type="ECO:0000256" key="13">
    <source>
        <dbReference type="ARBA" id="ARBA00047298"/>
    </source>
</evidence>
<reference evidence="19 20" key="1">
    <citation type="submission" date="2017-08" db="EMBL/GenBank/DDBJ databases">
        <title>Acidophilic green algal genome provides insights into adaptation to an acidic environment.</title>
        <authorList>
            <person name="Hirooka S."/>
            <person name="Hirose Y."/>
            <person name="Kanesaki Y."/>
            <person name="Higuchi S."/>
            <person name="Fujiwara T."/>
            <person name="Onuma R."/>
            <person name="Era A."/>
            <person name="Ohbayashi R."/>
            <person name="Uzuka A."/>
            <person name="Nozaki H."/>
            <person name="Yoshikawa H."/>
            <person name="Miyagishima S.Y."/>
        </authorList>
    </citation>
    <scope>NUCLEOTIDE SEQUENCE [LARGE SCALE GENOMIC DNA]</scope>
    <source>
        <strain evidence="19 20">NIES-2499</strain>
    </source>
</reference>
<feature type="domain" description="Cyclic nucleotide-binding" evidence="17">
    <location>
        <begin position="207"/>
        <end position="313"/>
    </location>
</feature>
<comment type="catalytic activity">
    <reaction evidence="14">
        <text>L-seryl-[protein] + ATP = O-phospho-L-seryl-[protein] + ADP + H(+)</text>
        <dbReference type="Rhea" id="RHEA:17989"/>
        <dbReference type="Rhea" id="RHEA-COMP:9863"/>
        <dbReference type="Rhea" id="RHEA-COMP:11604"/>
        <dbReference type="ChEBI" id="CHEBI:15378"/>
        <dbReference type="ChEBI" id="CHEBI:29999"/>
        <dbReference type="ChEBI" id="CHEBI:30616"/>
        <dbReference type="ChEBI" id="CHEBI:83421"/>
        <dbReference type="ChEBI" id="CHEBI:456216"/>
        <dbReference type="EC" id="2.7.11.12"/>
    </reaction>
</comment>
<dbReference type="InterPro" id="IPR011009">
    <property type="entry name" value="Kinase-like_dom_sf"/>
</dbReference>
<dbReference type="InterPro" id="IPR018490">
    <property type="entry name" value="cNMP-bd_dom_sf"/>
</dbReference>
<dbReference type="Pfam" id="PF00027">
    <property type="entry name" value="cNMP_binding"/>
    <property type="match status" value="4"/>
</dbReference>
<feature type="domain" description="AGC-kinase C-terminal" evidence="18">
    <location>
        <begin position="897"/>
        <end position="954"/>
    </location>
</feature>
<dbReference type="InterPro" id="IPR018488">
    <property type="entry name" value="cNMP-bd_CS"/>
</dbReference>
<dbReference type="OrthoDB" id="63267at2759"/>
<dbReference type="GO" id="GO:0004691">
    <property type="term" value="F:cAMP-dependent protein kinase activity"/>
    <property type="evidence" value="ECO:0007669"/>
    <property type="project" value="TreeGrafter"/>
</dbReference>
<evidence type="ECO:0000313" key="20">
    <source>
        <dbReference type="Proteomes" id="UP000232323"/>
    </source>
</evidence>
<evidence type="ECO:0000256" key="12">
    <source>
        <dbReference type="ARBA" id="ARBA00024113"/>
    </source>
</evidence>
<dbReference type="FunFam" id="1.10.510.10:FF:000210">
    <property type="entry name" value="Non-specific serine/threonine protein kinase"/>
    <property type="match status" value="1"/>
</dbReference>
<dbReference type="InterPro" id="IPR014710">
    <property type="entry name" value="RmlC-like_jellyroll"/>
</dbReference>
<keyword evidence="11" id="KW-0460">Magnesium</keyword>
<gene>
    <name evidence="19" type="ORF">CEUSTIGMA_g212.t1</name>
</gene>
<dbReference type="Proteomes" id="UP000232323">
    <property type="component" value="Unassembled WGS sequence"/>
</dbReference>
<dbReference type="AlphaFoldDB" id="A0A250WPY2"/>
<dbReference type="PROSITE" id="PS00889">
    <property type="entry name" value="CNMP_BINDING_2"/>
    <property type="match status" value="4"/>
</dbReference>
<feature type="domain" description="Protein kinase" evidence="16">
    <location>
        <begin position="641"/>
        <end position="896"/>
    </location>
</feature>
<evidence type="ECO:0000259" key="17">
    <source>
        <dbReference type="PROSITE" id="PS50042"/>
    </source>
</evidence>
<evidence type="ECO:0000256" key="9">
    <source>
        <dbReference type="ARBA" id="ARBA00022777"/>
    </source>
</evidence>
<dbReference type="GO" id="GO:0005952">
    <property type="term" value="C:cAMP-dependent protein kinase complex"/>
    <property type="evidence" value="ECO:0007669"/>
    <property type="project" value="TreeGrafter"/>
</dbReference>
<evidence type="ECO:0000256" key="6">
    <source>
        <dbReference type="ARBA" id="ARBA00022679"/>
    </source>
</evidence>
<dbReference type="EC" id="2.7.11.12" evidence="3"/>
<dbReference type="GO" id="GO:0046872">
    <property type="term" value="F:metal ion binding"/>
    <property type="evidence" value="ECO:0007669"/>
    <property type="project" value="UniProtKB-KW"/>
</dbReference>
<dbReference type="Pfam" id="PF00069">
    <property type="entry name" value="Pkinase"/>
    <property type="match status" value="1"/>
</dbReference>
<feature type="domain" description="Cyclic nucleotide-binding" evidence="17">
    <location>
        <begin position="83"/>
        <end position="204"/>
    </location>
</feature>
<feature type="domain" description="Cyclic nucleotide-binding" evidence="17">
    <location>
        <begin position="441"/>
        <end position="616"/>
    </location>
</feature>
<protein>
    <recommendedName>
        <fullName evidence="12">cGMP-dependent protein kinase</fullName>
        <ecNumber evidence="3">2.7.11.12</ecNumber>
    </recommendedName>
</protein>
<keyword evidence="6" id="KW-0808">Transferase</keyword>
<dbReference type="PROSITE" id="PS50042">
    <property type="entry name" value="CNMP_BINDING_3"/>
    <property type="match status" value="4"/>
</dbReference>
<dbReference type="PANTHER" id="PTHR24353">
    <property type="entry name" value="CYCLIC NUCLEOTIDE-DEPENDENT PROTEIN KINASE"/>
    <property type="match status" value="1"/>
</dbReference>
<dbReference type="InterPro" id="IPR017441">
    <property type="entry name" value="Protein_kinase_ATP_BS"/>
</dbReference>
<sequence length="954" mass="105099">MRNCLGMGQQCSGIAGNSAPTQSDFMISAAVSEAKIPSTLPKLWTKKRQAVAAETTAATNISFLPKSEETKKMISASIIDNLLFQEMPSSALEVIIDSMRMWTVASGTDIIKQGDIGGHEFYVLEEGMCDVLVAKEGKKPKKILTCTAGSAFGELALLYSAARAATVTASTQCRLWVMERQVYNTVKRNFTQVQNAERHKLLESVTSLKHLSAHHRAMLVDALKQVEFAAGKQVVTKGNPGNDFYIIKQGTASVRDGSKQLDQLGPGSYFGERALLGAEVRAADVVANSKLICYTLSRTDFNDLLGSADEVWRFEALQKVPLLFSLTESQLWQLAKVMQTEMLAKGQVVFKKGSPGDSFYIIKEGIFTCCDENGRELARISEGSCFGELALLRQEKRAATVIATTKAEVLVMSRDLFQRNLGNLTQLRHVWRFEALRRVPLLCTLDPPTMAKVAEAMVSVQFKQGQDIIVEGEIGDKFYIVEYGRLGVFQSSISTVASSIVKLPPASPKTPPAAPSPVKKPHHKLEYIPATTAYINVPSKLAVQPSAATVIEKPILQYQAGNYFGELALIRNEPRAATVRAMTPVSLLVVERSHFTALMGPLLPTMVKQAEVYLAKARAKGGLTGLGDVARTNKEVELSKVKVLSMLGSGGFGQVLLVEYYGEHFALKCMKKDFVLEQGLVDHVTRERDTLMECDSPFLVKLQGTAQDDQYLYMMMEAVMGGELFSYLQTRASPLDEAHARFYAASVILGLDYLHQHGSVYRDLKPENLLIDLKGYVKVTDFGFVKQLDKGGKTYTLCGTPEYLAPEIIMNKGHNQAADWWALGVLIYELCTGMPPFMHEDRLMMFRRICQRDLFIPKTFSKPLRSLIEGLLTSNPVFRLGSGKTGVAEIKSHPWFNGLDWEAFASKSLPAPYLPKRPQHGGDAVNFTSGRAPAAKLLKFTAQLRPASGAFSDF</sequence>
<evidence type="ECO:0000256" key="1">
    <source>
        <dbReference type="ARBA" id="ARBA00001946"/>
    </source>
</evidence>
<dbReference type="PROSITE" id="PS50011">
    <property type="entry name" value="PROTEIN_KINASE_DOM"/>
    <property type="match status" value="1"/>
</dbReference>